<comment type="caution">
    <text evidence="6">The sequence shown here is derived from an EMBL/GenBank/DDBJ whole genome shotgun (WGS) entry which is preliminary data.</text>
</comment>
<feature type="active site" evidence="4">
    <location>
        <position position="38"/>
    </location>
</feature>
<sequence>MDASSLYEIPLTLIDGTETTFGAYRGKTVLVVNTASKCGFTPQYAGLEALYKKYATDGLVILGMPSNQFMGQEPGTETDIAEFCEMNYGVSFPMTEKIDVRGKDQHPLFAELTKFKTSILPGLVKWNFEKFLVTPAGEIVDRFASNVEPEAPAIVAAIEKVIADEKAA</sequence>
<dbReference type="PIRSF" id="PIRSF000303">
    <property type="entry name" value="Glutathion_perox"/>
    <property type="match status" value="1"/>
</dbReference>
<evidence type="ECO:0000313" key="7">
    <source>
        <dbReference type="Proteomes" id="UP000297447"/>
    </source>
</evidence>
<evidence type="ECO:0000256" key="3">
    <source>
        <dbReference type="ARBA" id="ARBA00023002"/>
    </source>
</evidence>
<dbReference type="PANTHER" id="PTHR11592">
    <property type="entry name" value="GLUTATHIONE PEROXIDASE"/>
    <property type="match status" value="1"/>
</dbReference>
<name>A0A4R8ZYA2_9MICO</name>
<dbReference type="AlphaFoldDB" id="A0A4R8ZYA2"/>
<dbReference type="GO" id="GO:0004601">
    <property type="term" value="F:peroxidase activity"/>
    <property type="evidence" value="ECO:0007669"/>
    <property type="project" value="UniProtKB-KW"/>
</dbReference>
<dbReference type="GO" id="GO:0034599">
    <property type="term" value="P:cellular response to oxidative stress"/>
    <property type="evidence" value="ECO:0007669"/>
    <property type="project" value="TreeGrafter"/>
</dbReference>
<dbReference type="OrthoDB" id="9785502at2"/>
<dbReference type="Gene3D" id="3.40.30.10">
    <property type="entry name" value="Glutaredoxin"/>
    <property type="match status" value="1"/>
</dbReference>
<protein>
    <recommendedName>
        <fullName evidence="5">Glutathione peroxidase</fullName>
    </recommendedName>
</protein>
<comment type="similarity">
    <text evidence="1 5">Belongs to the glutathione peroxidase family.</text>
</comment>
<dbReference type="FunFam" id="3.40.30.10:FF:000010">
    <property type="entry name" value="Glutathione peroxidase"/>
    <property type="match status" value="1"/>
</dbReference>
<dbReference type="Proteomes" id="UP000297447">
    <property type="component" value="Unassembled WGS sequence"/>
</dbReference>
<dbReference type="SUPFAM" id="SSF52833">
    <property type="entry name" value="Thioredoxin-like"/>
    <property type="match status" value="1"/>
</dbReference>
<dbReference type="InterPro" id="IPR036249">
    <property type="entry name" value="Thioredoxin-like_sf"/>
</dbReference>
<keyword evidence="2 5" id="KW-0575">Peroxidase</keyword>
<dbReference type="RefSeq" id="WP_134519811.1">
    <property type="nucleotide sequence ID" value="NZ_SOHE01000053.1"/>
</dbReference>
<dbReference type="PRINTS" id="PR01011">
    <property type="entry name" value="GLUTPROXDASE"/>
</dbReference>
<evidence type="ECO:0000313" key="6">
    <source>
        <dbReference type="EMBL" id="TFD48785.1"/>
    </source>
</evidence>
<evidence type="ECO:0000256" key="2">
    <source>
        <dbReference type="ARBA" id="ARBA00022559"/>
    </source>
</evidence>
<organism evidence="6 7">
    <name type="scientific">Cryobacterium frigoriphilum</name>
    <dbReference type="NCBI Taxonomy" id="1259150"/>
    <lineage>
        <taxon>Bacteria</taxon>
        <taxon>Bacillati</taxon>
        <taxon>Actinomycetota</taxon>
        <taxon>Actinomycetes</taxon>
        <taxon>Micrococcales</taxon>
        <taxon>Microbacteriaceae</taxon>
        <taxon>Cryobacterium</taxon>
    </lineage>
</organism>
<dbReference type="Pfam" id="PF00255">
    <property type="entry name" value="GSHPx"/>
    <property type="match status" value="1"/>
</dbReference>
<proteinExistence type="inferred from homology"/>
<gene>
    <name evidence="6" type="ORF">E3T55_12030</name>
</gene>
<dbReference type="PROSITE" id="PS00460">
    <property type="entry name" value="GLUTATHIONE_PEROXID_1"/>
    <property type="match status" value="1"/>
</dbReference>
<dbReference type="InterPro" id="IPR000889">
    <property type="entry name" value="Glutathione_peroxidase"/>
</dbReference>
<keyword evidence="7" id="KW-1185">Reference proteome</keyword>
<evidence type="ECO:0000256" key="4">
    <source>
        <dbReference type="PIRSR" id="PIRSR000303-1"/>
    </source>
</evidence>
<keyword evidence="3 5" id="KW-0560">Oxidoreductase</keyword>
<evidence type="ECO:0000256" key="5">
    <source>
        <dbReference type="RuleBase" id="RU000499"/>
    </source>
</evidence>
<dbReference type="InterPro" id="IPR029759">
    <property type="entry name" value="GPX_AS"/>
</dbReference>
<accession>A0A4R8ZYA2</accession>
<dbReference type="EMBL" id="SOHE01000053">
    <property type="protein sequence ID" value="TFD48785.1"/>
    <property type="molecule type" value="Genomic_DNA"/>
</dbReference>
<reference evidence="6 7" key="1">
    <citation type="submission" date="2019-03" db="EMBL/GenBank/DDBJ databases">
        <title>Genomics of glacier-inhabiting Cryobacterium strains.</title>
        <authorList>
            <person name="Liu Q."/>
            <person name="Xin Y.-H."/>
        </authorList>
    </citation>
    <scope>NUCLEOTIDE SEQUENCE [LARGE SCALE GENOMIC DNA]</scope>
    <source>
        <strain evidence="6 7">Hh14</strain>
    </source>
</reference>
<dbReference type="CDD" id="cd00340">
    <property type="entry name" value="GSH_Peroxidase"/>
    <property type="match status" value="1"/>
</dbReference>
<evidence type="ECO:0000256" key="1">
    <source>
        <dbReference type="ARBA" id="ARBA00006926"/>
    </source>
</evidence>
<dbReference type="PANTHER" id="PTHR11592:SF78">
    <property type="entry name" value="GLUTATHIONE PEROXIDASE"/>
    <property type="match status" value="1"/>
</dbReference>
<dbReference type="PROSITE" id="PS51355">
    <property type="entry name" value="GLUTATHIONE_PEROXID_3"/>
    <property type="match status" value="1"/>
</dbReference>